<proteinExistence type="predicted"/>
<name>C5WV86_SORBI</name>
<dbReference type="Gene3D" id="1.25.10.10">
    <property type="entry name" value="Leucine-rich Repeat Variant"/>
    <property type="match status" value="1"/>
</dbReference>
<dbReference type="STRING" id="4558.C5WV86"/>
<dbReference type="OMA" id="ICYIKDI"/>
<dbReference type="InParanoid" id="C5WV86"/>
<dbReference type="PANTHER" id="PTHR10635:SF3">
    <property type="entry name" value="COATOMER SUBUNIT BETA-1"/>
    <property type="match status" value="1"/>
</dbReference>
<keyword evidence="2" id="KW-1185">Reference proteome</keyword>
<reference evidence="1 2" key="1">
    <citation type="journal article" date="2009" name="Nature">
        <title>The Sorghum bicolor genome and the diversification of grasses.</title>
        <authorList>
            <person name="Paterson A.H."/>
            <person name="Bowers J.E."/>
            <person name="Bruggmann R."/>
            <person name="Dubchak I."/>
            <person name="Grimwood J."/>
            <person name="Gundlach H."/>
            <person name="Haberer G."/>
            <person name="Hellsten U."/>
            <person name="Mitros T."/>
            <person name="Poliakov A."/>
            <person name="Schmutz J."/>
            <person name="Spannagl M."/>
            <person name="Tang H."/>
            <person name="Wang X."/>
            <person name="Wicker T."/>
            <person name="Bharti A.K."/>
            <person name="Chapman J."/>
            <person name="Feltus F.A."/>
            <person name="Gowik U."/>
            <person name="Grigoriev I.V."/>
            <person name="Lyons E."/>
            <person name="Maher C.A."/>
            <person name="Martis M."/>
            <person name="Narechania A."/>
            <person name="Otillar R.P."/>
            <person name="Penning B.W."/>
            <person name="Salamov A.A."/>
            <person name="Wang Y."/>
            <person name="Zhang L."/>
            <person name="Carpita N.C."/>
            <person name="Freeling M."/>
            <person name="Gingle A.R."/>
            <person name="Hash C.T."/>
            <person name="Keller B."/>
            <person name="Klein P."/>
            <person name="Kresovich S."/>
            <person name="McCann M.C."/>
            <person name="Ming R."/>
            <person name="Peterson D.G."/>
            <person name="Mehboob-ur-Rahman"/>
            <person name="Ware D."/>
            <person name="Westhoff P."/>
            <person name="Mayer K.F."/>
            <person name="Messing J."/>
            <person name="Rokhsar D.S."/>
        </authorList>
    </citation>
    <scope>NUCLEOTIDE SEQUENCE [LARGE SCALE GENOMIC DNA]</scope>
    <source>
        <strain evidence="2">cv. BTx623</strain>
    </source>
</reference>
<dbReference type="HOGENOM" id="CLU_042984_0_0_1"/>
<accession>C5WV86</accession>
<gene>
    <name evidence="1" type="ORF">SORBI_3001G189100</name>
</gene>
<organism evidence="1 2">
    <name type="scientific">Sorghum bicolor</name>
    <name type="common">Sorghum</name>
    <name type="synonym">Sorghum vulgare</name>
    <dbReference type="NCBI Taxonomy" id="4558"/>
    <lineage>
        <taxon>Eukaryota</taxon>
        <taxon>Viridiplantae</taxon>
        <taxon>Streptophyta</taxon>
        <taxon>Embryophyta</taxon>
        <taxon>Tracheophyta</taxon>
        <taxon>Spermatophyta</taxon>
        <taxon>Magnoliopsida</taxon>
        <taxon>Liliopsida</taxon>
        <taxon>Poales</taxon>
        <taxon>Poaceae</taxon>
        <taxon>PACMAD clade</taxon>
        <taxon>Panicoideae</taxon>
        <taxon>Andropogonodae</taxon>
        <taxon>Andropogoneae</taxon>
        <taxon>Sorghinae</taxon>
        <taxon>Sorghum</taxon>
    </lineage>
</organism>
<dbReference type="GO" id="GO:0006886">
    <property type="term" value="P:intracellular protein transport"/>
    <property type="evidence" value="ECO:0007669"/>
    <property type="project" value="InterPro"/>
</dbReference>
<sequence length="495" mass="54992">MENTGPCGDFEKIMVDLESENQIANVAGTNHASTLIAEGKIPEPQLLCRLISGLASNLEKPVHEFAIKRKIYKTLVAIRKAINRNHMNMDSSARLRCLQDHASMVRMWTTQGQLVAVKMVCDIFRLSPANINNTRCVTTFASLMLSPYTTVVHACEDALLSLPPIPGFAFTIARAYCHILIAMPPQSSPQICSVFAMLGRLNQIRMTTVEVDHPRFDDVAVDVLGCLANCKLVVQKKVLNLVVGLLTLKNVYDVLGILNSELVMAASANIHIEYQQMLEKAIRECHSAYPESIPKFTLDPKYAVFTDCICYIKDIMNNNPLLQSQLLKGLLRMLCHVKSPLVCAAAIWTISVFSKSLAETKDAIATLSCLFKDLLDRRKIEKQILGSEMEDEYILPTEYCGVTVQGAQGERQQPWLMEMEELLFVRIGLARQVDGSYDIASSSKSSASSGYPHKVSLELSDNLAFLVHSGDALLADFVENRLSKLVMKAESYNEI</sequence>
<dbReference type="AlphaFoldDB" id="C5WV86"/>
<dbReference type="GO" id="GO:0030126">
    <property type="term" value="C:COPI vesicle coat"/>
    <property type="evidence" value="ECO:0000318"/>
    <property type="project" value="GO_Central"/>
</dbReference>
<dbReference type="InterPro" id="IPR011989">
    <property type="entry name" value="ARM-like"/>
</dbReference>
<dbReference type="Gramene" id="EER93913">
    <property type="protein sequence ID" value="EER93913"/>
    <property type="gene ID" value="SORBI_3001G189100"/>
</dbReference>
<dbReference type="InterPro" id="IPR016024">
    <property type="entry name" value="ARM-type_fold"/>
</dbReference>
<dbReference type="GO" id="GO:0006888">
    <property type="term" value="P:endoplasmic reticulum to Golgi vesicle-mediated transport"/>
    <property type="evidence" value="ECO:0000318"/>
    <property type="project" value="GO_Central"/>
</dbReference>
<evidence type="ECO:0008006" key="3">
    <source>
        <dbReference type="Google" id="ProtNLM"/>
    </source>
</evidence>
<dbReference type="EMBL" id="CM000760">
    <property type="protein sequence ID" value="EER93913.1"/>
    <property type="molecule type" value="Genomic_DNA"/>
</dbReference>
<evidence type="ECO:0000313" key="2">
    <source>
        <dbReference type="Proteomes" id="UP000000768"/>
    </source>
</evidence>
<dbReference type="GO" id="GO:0006891">
    <property type="term" value="P:intra-Golgi vesicle-mediated transport"/>
    <property type="evidence" value="ECO:0000318"/>
    <property type="project" value="GO_Central"/>
</dbReference>
<dbReference type="SUPFAM" id="SSF48371">
    <property type="entry name" value="ARM repeat"/>
    <property type="match status" value="1"/>
</dbReference>
<dbReference type="Proteomes" id="UP000000768">
    <property type="component" value="Chromosome 1"/>
</dbReference>
<dbReference type="PANTHER" id="PTHR10635">
    <property type="entry name" value="COATOMER SUBUNIT BETA"/>
    <property type="match status" value="1"/>
</dbReference>
<evidence type="ECO:0000313" key="1">
    <source>
        <dbReference type="EMBL" id="EER93913.1"/>
    </source>
</evidence>
<dbReference type="eggNOG" id="KOG1058">
    <property type="taxonomic scope" value="Eukaryota"/>
</dbReference>
<dbReference type="InterPro" id="IPR016460">
    <property type="entry name" value="COPB1"/>
</dbReference>
<protein>
    <recommendedName>
        <fullName evidence="3">Clathrin/coatomer adaptor adaptin-like N-terminal domain-containing protein</fullName>
    </recommendedName>
</protein>
<reference evidence="2" key="2">
    <citation type="journal article" date="2018" name="Plant J.">
        <title>The Sorghum bicolor reference genome: improved assembly, gene annotations, a transcriptome atlas, and signatures of genome organization.</title>
        <authorList>
            <person name="McCormick R.F."/>
            <person name="Truong S.K."/>
            <person name="Sreedasyam A."/>
            <person name="Jenkins J."/>
            <person name="Shu S."/>
            <person name="Sims D."/>
            <person name="Kennedy M."/>
            <person name="Amirebrahimi M."/>
            <person name="Weers B.D."/>
            <person name="McKinley B."/>
            <person name="Mattison A."/>
            <person name="Morishige D.T."/>
            <person name="Grimwood J."/>
            <person name="Schmutz J."/>
            <person name="Mullet J.E."/>
        </authorList>
    </citation>
    <scope>NUCLEOTIDE SEQUENCE [LARGE SCALE GENOMIC DNA]</scope>
    <source>
        <strain evidence="2">cv. BTx623</strain>
    </source>
</reference>